<dbReference type="AlphaFoldDB" id="A0A4Z1JKK5"/>
<dbReference type="Proteomes" id="UP000297229">
    <property type="component" value="Unassembled WGS sequence"/>
</dbReference>
<dbReference type="OrthoDB" id="8300194at2759"/>
<accession>A0A4Z1JKK5</accession>
<dbReference type="STRING" id="278938.A0A4Z1JKK5"/>
<evidence type="ECO:0000313" key="2">
    <source>
        <dbReference type="EMBL" id="TGO69537.1"/>
    </source>
</evidence>
<dbReference type="InterPro" id="IPR010730">
    <property type="entry name" value="HET"/>
</dbReference>
<keyword evidence="3" id="KW-1185">Reference proteome</keyword>
<sequence length="709" mass="80866">MKNEENCSEDEKKELCDRCNNIPAVTFFSNRERTRGCELEYGPTKSYQLFEGRNALKELRLSAANGCSLCKLFQDALEYAYYNPDEHLRRLPEYCDEGIWLQRRHERKTTLEIKFGTPCEMWLDDRLIIHEDEATTRSIYSSSYVTETESDSPANFALARSWLAECRMEHEDCRELLEFELPTRLLDVAVPSKPGIVRLCFTSDLPAEGADYAALSHCWGSNHPPKTTKNNLQSQLQGFPENRLPQTFYDAVRTTRELGLRYLWIDSLCIVQDDRNDFEVECARMNTIYTNALCTIAASDARDSRDGLFQSRTMKPVRLTYESDGIEPRLTVTIQPAFDGDWMGLLQSRGWVLQEQHLSPRIICYTKKCLAWECRTAIASEDQKEMSLKSDVYRFADEEASPLRFLDGGRSKLGPSEESRMWGPDYKFKELRSHWYGAVHQYSHCCLSHLEDKLPAFAGFAAEWKRIKPNDEYLAGLWKSDIFRGLAWFPGSGKQKHQIRRPLPESDAIWPPSTPFRGIPSWSWAAFDGGVAHIGETWLSGAFYDCDYEPDFQTNQTLSIISSAPHLDSAATTTVGRNPFGHVSQGKITVSGWSIVVTLSESEFVPDDPVIGDGPKGYHLSPDHSVECGMVCFDYDPFCLPKIQVRLLQLGAGQALRGPRACVCGLASIQLKGEELTTTEDLYKRIGMFEIDRESFWLLRRERKVITMI</sequence>
<feature type="domain" description="Heterokaryon incompatibility" evidence="1">
    <location>
        <begin position="212"/>
        <end position="355"/>
    </location>
</feature>
<dbReference type="PANTHER" id="PTHR33112">
    <property type="entry name" value="DOMAIN PROTEIN, PUTATIVE-RELATED"/>
    <property type="match status" value="1"/>
</dbReference>
<name>A0A4Z1JKK5_9HELO</name>
<evidence type="ECO:0000313" key="3">
    <source>
        <dbReference type="Proteomes" id="UP000297229"/>
    </source>
</evidence>
<dbReference type="PANTHER" id="PTHR33112:SF16">
    <property type="entry name" value="HETEROKARYON INCOMPATIBILITY DOMAIN-CONTAINING PROTEIN"/>
    <property type="match status" value="1"/>
</dbReference>
<dbReference type="Pfam" id="PF06985">
    <property type="entry name" value="HET"/>
    <property type="match status" value="1"/>
</dbReference>
<comment type="caution">
    <text evidence="2">The sequence shown here is derived from an EMBL/GenBank/DDBJ whole genome shotgun (WGS) entry which is preliminary data.</text>
</comment>
<dbReference type="EMBL" id="PQXM01000767">
    <property type="protein sequence ID" value="TGO69537.1"/>
    <property type="molecule type" value="Genomic_DNA"/>
</dbReference>
<reference evidence="2 3" key="1">
    <citation type="submission" date="2017-12" db="EMBL/GenBank/DDBJ databases">
        <title>Comparative genomics of Botrytis spp.</title>
        <authorList>
            <person name="Valero-Jimenez C.A."/>
            <person name="Tapia P."/>
            <person name="Veloso J."/>
            <person name="Silva-Moreno E."/>
            <person name="Staats M."/>
            <person name="Valdes J.H."/>
            <person name="Van Kan J.A.L."/>
        </authorList>
    </citation>
    <scope>NUCLEOTIDE SEQUENCE [LARGE SCALE GENOMIC DNA]</scope>
    <source>
        <strain evidence="2 3">Be9601</strain>
    </source>
</reference>
<organism evidence="2 3">
    <name type="scientific">Botrytis elliptica</name>
    <dbReference type="NCBI Taxonomy" id="278938"/>
    <lineage>
        <taxon>Eukaryota</taxon>
        <taxon>Fungi</taxon>
        <taxon>Dikarya</taxon>
        <taxon>Ascomycota</taxon>
        <taxon>Pezizomycotina</taxon>
        <taxon>Leotiomycetes</taxon>
        <taxon>Helotiales</taxon>
        <taxon>Sclerotiniaceae</taxon>
        <taxon>Botrytis</taxon>
    </lineage>
</organism>
<proteinExistence type="predicted"/>
<gene>
    <name evidence="2" type="ORF">BELL_0769g00020</name>
</gene>
<evidence type="ECO:0000259" key="1">
    <source>
        <dbReference type="Pfam" id="PF06985"/>
    </source>
</evidence>
<protein>
    <recommendedName>
        <fullName evidence="1">Heterokaryon incompatibility domain-containing protein</fullName>
    </recommendedName>
</protein>